<feature type="compositionally biased region" description="Basic and acidic residues" evidence="1">
    <location>
        <begin position="111"/>
        <end position="133"/>
    </location>
</feature>
<keyword evidence="3" id="KW-1185">Reference proteome</keyword>
<organism evidence="2 3">
    <name type="scientific">Roseovarius albus</name>
    <dbReference type="NCBI Taxonomy" id="1247867"/>
    <lineage>
        <taxon>Bacteria</taxon>
        <taxon>Pseudomonadati</taxon>
        <taxon>Pseudomonadota</taxon>
        <taxon>Alphaproteobacteria</taxon>
        <taxon>Rhodobacterales</taxon>
        <taxon>Roseobacteraceae</taxon>
        <taxon>Roseovarius</taxon>
    </lineage>
</organism>
<dbReference type="InterPro" id="IPR036390">
    <property type="entry name" value="WH_DNA-bd_sf"/>
</dbReference>
<dbReference type="Proteomes" id="UP000193061">
    <property type="component" value="Unassembled WGS sequence"/>
</dbReference>
<accession>A0A1X6YCS9</accession>
<proteinExistence type="predicted"/>
<dbReference type="InterPro" id="IPR036388">
    <property type="entry name" value="WH-like_DNA-bd_sf"/>
</dbReference>
<dbReference type="AlphaFoldDB" id="A0A1X6YCS9"/>
<evidence type="ECO:0000313" key="3">
    <source>
        <dbReference type="Proteomes" id="UP000193061"/>
    </source>
</evidence>
<feature type="region of interest" description="Disordered" evidence="1">
    <location>
        <begin position="105"/>
        <end position="172"/>
    </location>
</feature>
<evidence type="ECO:0000313" key="2">
    <source>
        <dbReference type="EMBL" id="SLN17259.1"/>
    </source>
</evidence>
<dbReference type="SUPFAM" id="SSF46785">
    <property type="entry name" value="Winged helix' DNA-binding domain"/>
    <property type="match status" value="1"/>
</dbReference>
<gene>
    <name evidence="2" type="ORF">ROA7450_00543</name>
</gene>
<dbReference type="RefSeq" id="WP_085804100.1">
    <property type="nucleotide sequence ID" value="NZ_FWFX01000001.1"/>
</dbReference>
<dbReference type="OrthoDB" id="6058756at2"/>
<dbReference type="Gene3D" id="1.10.10.10">
    <property type="entry name" value="Winged helix-like DNA-binding domain superfamily/Winged helix DNA-binding domain"/>
    <property type="match status" value="1"/>
</dbReference>
<protein>
    <recommendedName>
        <fullName evidence="4">Helix-turn-helix domain-containing protein</fullName>
    </recommendedName>
</protein>
<dbReference type="EMBL" id="FWFX01000001">
    <property type="protein sequence ID" value="SLN17259.1"/>
    <property type="molecule type" value="Genomic_DNA"/>
</dbReference>
<evidence type="ECO:0008006" key="4">
    <source>
        <dbReference type="Google" id="ProtNLM"/>
    </source>
</evidence>
<reference evidence="2 3" key="1">
    <citation type="submission" date="2017-03" db="EMBL/GenBank/DDBJ databases">
        <authorList>
            <person name="Afonso C.L."/>
            <person name="Miller P.J."/>
            <person name="Scott M.A."/>
            <person name="Spackman E."/>
            <person name="Goraichik I."/>
            <person name="Dimitrov K.M."/>
            <person name="Suarez D.L."/>
            <person name="Swayne D.E."/>
        </authorList>
    </citation>
    <scope>NUCLEOTIDE SEQUENCE [LARGE SCALE GENOMIC DNA]</scope>
    <source>
        <strain evidence="2 3">CECT 7450</strain>
    </source>
</reference>
<name>A0A1X6YCS9_9RHOB</name>
<evidence type="ECO:0000256" key="1">
    <source>
        <dbReference type="SAM" id="MobiDB-lite"/>
    </source>
</evidence>
<sequence length="172" mass="19627">MGRRKGKRPEDGQYVNVPYAMIKSEAWRSLSGTAMRLWFELHCRYNGGNNGRLTLSYAEAADLLGIGKASAQRAYQELVEKGFLAMEQEGNWYHRRAHQWRLTTKPMQRAKGRETPTQDWRSWRSEKTKRGSEMEPSGSSVVPFGNPKPAHGSISEPVRAKSRRSFGSETEH</sequence>